<name>A0A7K7BIX5_9AVES</name>
<accession>A0A7K7BIX5</accession>
<gene>
    <name evidence="1" type="primary">Fv4_1</name>
    <name evidence="1" type="ORF">NOTORN_R14908</name>
</gene>
<dbReference type="Pfam" id="PF00429">
    <property type="entry name" value="TLV_coat"/>
    <property type="match status" value="1"/>
</dbReference>
<reference evidence="1 2" key="1">
    <citation type="submission" date="2019-09" db="EMBL/GenBank/DDBJ databases">
        <title>Bird 10,000 Genomes (B10K) Project - Family phase.</title>
        <authorList>
            <person name="Zhang G."/>
        </authorList>
    </citation>
    <scope>NUCLEOTIDE SEQUENCE [LARGE SCALE GENOMIC DNA]</scope>
    <source>
        <strain evidence="1">B10K-MSB-03</strain>
    </source>
</reference>
<evidence type="ECO:0000313" key="2">
    <source>
        <dbReference type="Proteomes" id="UP000531938"/>
    </source>
</evidence>
<dbReference type="EMBL" id="VZSH01001191">
    <property type="protein sequence ID" value="NWY08434.1"/>
    <property type="molecule type" value="Genomic_DNA"/>
</dbReference>
<comment type="caution">
    <text evidence="1">The sequence shown here is derived from an EMBL/GenBank/DDBJ whole genome shotgun (WGS) entry which is preliminary data.</text>
</comment>
<feature type="non-terminal residue" evidence="1">
    <location>
        <position position="1"/>
    </location>
</feature>
<sequence length="86" mass="10062">KELSNDPLWYLMQTSYVALNKSKPNLTEDCWLCYNVRPPYYEAIARADRVQWSNRTNPKECDWEEYRNGSQGITIQQVTGKGRCIG</sequence>
<keyword evidence="2" id="KW-1185">Reference proteome</keyword>
<dbReference type="AlphaFoldDB" id="A0A7K7BIX5"/>
<protein>
    <submittedName>
        <fullName evidence="1">ENV2 protein</fullName>
    </submittedName>
</protein>
<dbReference type="InterPro" id="IPR018154">
    <property type="entry name" value="TLV/ENV_coat_polyprotein"/>
</dbReference>
<dbReference type="Proteomes" id="UP000531938">
    <property type="component" value="Unassembled WGS sequence"/>
</dbReference>
<proteinExistence type="predicted"/>
<organism evidence="1 2">
    <name type="scientific">Nothoprocta ornata</name>
    <dbReference type="NCBI Taxonomy" id="83376"/>
    <lineage>
        <taxon>Eukaryota</taxon>
        <taxon>Metazoa</taxon>
        <taxon>Chordata</taxon>
        <taxon>Craniata</taxon>
        <taxon>Vertebrata</taxon>
        <taxon>Euteleostomi</taxon>
        <taxon>Archelosauria</taxon>
        <taxon>Archosauria</taxon>
        <taxon>Dinosauria</taxon>
        <taxon>Saurischia</taxon>
        <taxon>Theropoda</taxon>
        <taxon>Coelurosauria</taxon>
        <taxon>Aves</taxon>
        <taxon>Palaeognathae</taxon>
        <taxon>Tinamiformes</taxon>
        <taxon>Tinamidae</taxon>
        <taxon>Nothoprocta</taxon>
    </lineage>
</organism>
<evidence type="ECO:0000313" key="1">
    <source>
        <dbReference type="EMBL" id="NWY08434.1"/>
    </source>
</evidence>
<feature type="non-terminal residue" evidence="1">
    <location>
        <position position="86"/>
    </location>
</feature>